<dbReference type="PANTHER" id="PTHR43798:SF29">
    <property type="entry name" value="AB HYDROLASE-1 DOMAIN-CONTAINING PROTEIN"/>
    <property type="match status" value="1"/>
</dbReference>
<keyword evidence="3" id="KW-1185">Reference proteome</keyword>
<dbReference type="Pfam" id="PF12697">
    <property type="entry name" value="Abhydrolase_6"/>
    <property type="match status" value="1"/>
</dbReference>
<dbReference type="InterPro" id="IPR000073">
    <property type="entry name" value="AB_hydrolase_1"/>
</dbReference>
<evidence type="ECO:0000313" key="3">
    <source>
        <dbReference type="Proteomes" id="UP000035548"/>
    </source>
</evidence>
<dbReference type="SUPFAM" id="SSF53474">
    <property type="entry name" value="alpha/beta-Hydrolases"/>
    <property type="match status" value="1"/>
</dbReference>
<dbReference type="Proteomes" id="UP000035548">
    <property type="component" value="Chromosome"/>
</dbReference>
<sequence>MTVLNSLYCPARIQDASTRSVVLIGSLGANVSMWTPQLDALSERFHVLAVDHWGHGGQGYGVSPLPSDTSPSIAAFADDVLETASANGIDSFAVVGLSLGGTVAQYLAATSARVEKAVFISTSDNFGGPDSWLKKAADVRAKGTGSLAEATAKRWFSAGFGATHPAFMNGIRVMVAETPDEGYAACCEALGEWNFTDQLGQVTCDVLTIAGDEDAGTSPDVLARIAAHVGGNVRSEVISPAAHLLNMEHPQRVNQLLLEFLA</sequence>
<dbReference type="EMBL" id="CP011546">
    <property type="protein sequence ID" value="AKK11864.1"/>
    <property type="molecule type" value="Genomic_DNA"/>
</dbReference>
<dbReference type="PATRIC" id="fig|1072256.5.peg.1867"/>
<gene>
    <name evidence="2" type="ORF">CUTER_09480</name>
</gene>
<dbReference type="STRING" id="1072256.CUTER_09480"/>
<dbReference type="KEGG" id="cut:CUTER_09480"/>
<dbReference type="InterPro" id="IPR029058">
    <property type="entry name" value="AB_hydrolase_fold"/>
</dbReference>
<evidence type="ECO:0000313" key="2">
    <source>
        <dbReference type="EMBL" id="AKK11864.1"/>
    </source>
</evidence>
<accession>A0A0G3HEY3</accession>
<keyword evidence="2" id="KW-0378">Hydrolase</keyword>
<dbReference type="AlphaFoldDB" id="A0A0G3HEY3"/>
<proteinExistence type="predicted"/>
<reference evidence="2 3" key="1">
    <citation type="journal article" date="2015" name="Genome Announc.">
        <title>Virulence Factor Genes Detected in the Complete Genome Sequence of Corynebacterium uterequi DSM 45634, Isolated from the Uterus of a Maiden Mare.</title>
        <authorList>
            <person name="Ruckert C."/>
            <person name="Kriete M."/>
            <person name="Jaenicke S."/>
            <person name="Winkler A."/>
            <person name="Tauch A."/>
        </authorList>
    </citation>
    <scope>NUCLEOTIDE SEQUENCE [LARGE SCALE GENOMIC DNA]</scope>
    <source>
        <strain evidence="2 3">DSM 45634</strain>
    </source>
</reference>
<organism evidence="2 3">
    <name type="scientific">Corynebacterium uterequi</name>
    <dbReference type="NCBI Taxonomy" id="1072256"/>
    <lineage>
        <taxon>Bacteria</taxon>
        <taxon>Bacillati</taxon>
        <taxon>Actinomycetota</taxon>
        <taxon>Actinomycetes</taxon>
        <taxon>Mycobacteriales</taxon>
        <taxon>Corynebacteriaceae</taxon>
        <taxon>Corynebacterium</taxon>
    </lineage>
</organism>
<dbReference type="EC" id="3.1.1.24" evidence="2"/>
<name>A0A0G3HEY3_9CORY</name>
<reference evidence="3" key="2">
    <citation type="submission" date="2015-05" db="EMBL/GenBank/DDBJ databases">
        <title>Complete genome sequence of Corynebacterium uterequi DSM 45634, isolated from the uterus of a maiden mare.</title>
        <authorList>
            <person name="Ruckert C."/>
            <person name="Albersmeier A."/>
            <person name="Winkler A."/>
            <person name="Tauch A."/>
        </authorList>
    </citation>
    <scope>NUCLEOTIDE SEQUENCE [LARGE SCALE GENOMIC DNA]</scope>
    <source>
        <strain evidence="3">DSM 45634</strain>
    </source>
</reference>
<dbReference type="InterPro" id="IPR050266">
    <property type="entry name" value="AB_hydrolase_sf"/>
</dbReference>
<dbReference type="Gene3D" id="3.40.50.1820">
    <property type="entry name" value="alpha/beta hydrolase"/>
    <property type="match status" value="1"/>
</dbReference>
<dbReference type="PANTHER" id="PTHR43798">
    <property type="entry name" value="MONOACYLGLYCEROL LIPASE"/>
    <property type="match status" value="1"/>
</dbReference>
<dbReference type="OrthoDB" id="9802489at2"/>
<evidence type="ECO:0000259" key="1">
    <source>
        <dbReference type="Pfam" id="PF12697"/>
    </source>
</evidence>
<feature type="domain" description="AB hydrolase-1" evidence="1">
    <location>
        <begin position="21"/>
        <end position="255"/>
    </location>
</feature>
<dbReference type="RefSeq" id="WP_047260186.1">
    <property type="nucleotide sequence ID" value="NZ_CP011546.1"/>
</dbReference>
<dbReference type="GO" id="GO:0047570">
    <property type="term" value="F:3-oxoadipate enol-lactonase activity"/>
    <property type="evidence" value="ECO:0007669"/>
    <property type="project" value="UniProtKB-EC"/>
</dbReference>
<protein>
    <submittedName>
        <fullName evidence="2">3-oxoadipate enol-lactonase</fullName>
        <ecNumber evidence="2">3.1.1.24</ecNumber>
    </submittedName>
</protein>